<dbReference type="OrthoDB" id="5819582at2759"/>
<evidence type="ECO:0000259" key="2">
    <source>
        <dbReference type="Pfam" id="PF01757"/>
    </source>
</evidence>
<sequence length="480" mass="53929">MLQELLPSFVADTVWPERRPTWRFHATSYLDGLRGLASVIVFICHYTESRHPYFVPTYGLNKDEPSALIQLPYVRLIYSGRPMVHIFFVISGFVLSAKPLQLLHARDTERCYTTLASSLFRRPIRLLLPCAVSTLGIAALCQGGFLYAAAPTVTEQLQSWAGVFFHSISWPWAWDRDLRPGYDIHLWTIPIEFAHSMLLFLVLLALSRMRARLRQFTNVLLVMYCVCSGKWAAFEFLSGMFLAELHVLKKSAKLLGSDSFNSSDAHGRRTISHCRDRTLKTSFHVAILVATLYVAGWPNVGAEKTPGIRYLLAKTPTPFLADVDMPQKFWFGVAAVFTVWSCGEVKVVRRLLEGSFAQYCGRTSYAIYLVHGPGLDYFQDCVLGQPLKPARGDPGASNFVPAFKGSGIKGTIGVQTSTQRVVTWFLGVMILGAIIVWIADLFWRFVDAPIVAFGRVLERAVTDDGLSEIKEQKWDKYAPV</sequence>
<dbReference type="HOGENOM" id="CLU_005679_13_5_1"/>
<feature type="domain" description="Acyltransferase 3" evidence="2">
    <location>
        <begin position="29"/>
        <end position="439"/>
    </location>
</feature>
<feature type="transmembrane region" description="Helical" evidence="1">
    <location>
        <begin position="126"/>
        <end position="150"/>
    </location>
</feature>
<dbReference type="Proteomes" id="UP000007796">
    <property type="component" value="Unassembled WGS sequence"/>
</dbReference>
<dbReference type="InterPro" id="IPR050879">
    <property type="entry name" value="Acyltransferase_3"/>
</dbReference>
<keyword evidence="1" id="KW-1133">Transmembrane helix</keyword>
<feature type="transmembrane region" description="Helical" evidence="1">
    <location>
        <begin position="218"/>
        <end position="243"/>
    </location>
</feature>
<dbReference type="GO" id="GO:0016747">
    <property type="term" value="F:acyltransferase activity, transferring groups other than amino-acyl groups"/>
    <property type="evidence" value="ECO:0007669"/>
    <property type="project" value="InterPro"/>
</dbReference>
<protein>
    <submittedName>
        <fullName evidence="3">Hard surface induced protein</fullName>
    </submittedName>
</protein>
<dbReference type="EMBL" id="GL629997">
    <property type="protein sequence ID" value="EFW99275.1"/>
    <property type="molecule type" value="Genomic_DNA"/>
</dbReference>
<evidence type="ECO:0000256" key="1">
    <source>
        <dbReference type="SAM" id="Phobius"/>
    </source>
</evidence>
<evidence type="ECO:0000313" key="3">
    <source>
        <dbReference type="EMBL" id="EFW99275.1"/>
    </source>
</evidence>
<dbReference type="STRING" id="655863.F0XT45"/>
<organism evidence="4">
    <name type="scientific">Grosmannia clavigera (strain kw1407 / UAMH 11150)</name>
    <name type="common">Blue stain fungus</name>
    <name type="synonym">Graphiocladiella clavigera</name>
    <dbReference type="NCBI Taxonomy" id="655863"/>
    <lineage>
        <taxon>Eukaryota</taxon>
        <taxon>Fungi</taxon>
        <taxon>Dikarya</taxon>
        <taxon>Ascomycota</taxon>
        <taxon>Pezizomycotina</taxon>
        <taxon>Sordariomycetes</taxon>
        <taxon>Sordariomycetidae</taxon>
        <taxon>Ophiostomatales</taxon>
        <taxon>Ophiostomataceae</taxon>
        <taxon>Leptographium</taxon>
    </lineage>
</organism>
<evidence type="ECO:0000313" key="4">
    <source>
        <dbReference type="Proteomes" id="UP000007796"/>
    </source>
</evidence>
<keyword evidence="1" id="KW-0472">Membrane</keyword>
<name>F0XT45_GROCL</name>
<dbReference type="PANTHER" id="PTHR23028">
    <property type="entry name" value="ACETYLTRANSFERASE"/>
    <property type="match status" value="1"/>
</dbReference>
<dbReference type="AlphaFoldDB" id="F0XT45"/>
<feature type="transmembrane region" description="Helical" evidence="1">
    <location>
        <begin position="83"/>
        <end position="105"/>
    </location>
</feature>
<keyword evidence="4" id="KW-1185">Reference proteome</keyword>
<dbReference type="Pfam" id="PF01757">
    <property type="entry name" value="Acyl_transf_3"/>
    <property type="match status" value="1"/>
</dbReference>
<dbReference type="GeneID" id="25979046"/>
<feature type="transmembrane region" description="Helical" evidence="1">
    <location>
        <begin position="184"/>
        <end position="206"/>
    </location>
</feature>
<keyword evidence="1" id="KW-0812">Transmembrane</keyword>
<dbReference type="PANTHER" id="PTHR23028:SF126">
    <property type="entry name" value="ACYLTRANSFERASE 3 DOMAIN-CONTAINING PROTEIN"/>
    <property type="match status" value="1"/>
</dbReference>
<reference evidence="3 4" key="1">
    <citation type="journal article" date="2011" name="Proc. Natl. Acad. Sci. U.S.A.">
        <title>Genome and transcriptome analyses of the mountain pine beetle-fungal symbiont Grosmannia clavigera, a lodgepole pine pathogen.</title>
        <authorList>
            <person name="DiGuistini S."/>
            <person name="Wang Y."/>
            <person name="Liao N.Y."/>
            <person name="Taylor G."/>
            <person name="Tanguay P."/>
            <person name="Feau N."/>
            <person name="Henrissat B."/>
            <person name="Chan S.K."/>
            <person name="Hesse-Orce U."/>
            <person name="Alamouti S.M."/>
            <person name="Tsui C.K.M."/>
            <person name="Docking R.T."/>
            <person name="Levasseur A."/>
            <person name="Haridas S."/>
            <person name="Robertson G."/>
            <person name="Birol I."/>
            <person name="Holt R.A."/>
            <person name="Marra M.A."/>
            <person name="Hamelin R.C."/>
            <person name="Hirst M."/>
            <person name="Jones S.J.M."/>
            <person name="Bohlmann J."/>
            <person name="Breuil C."/>
        </authorList>
    </citation>
    <scope>NUCLEOTIDE SEQUENCE [LARGE SCALE GENOMIC DNA]</scope>
    <source>
        <strain evidence="4">kw1407 / UAMH 11150</strain>
    </source>
</reference>
<dbReference type="RefSeq" id="XP_014168758.1">
    <property type="nucleotide sequence ID" value="XM_014313283.1"/>
</dbReference>
<proteinExistence type="predicted"/>
<feature type="transmembrane region" description="Helical" evidence="1">
    <location>
        <begin position="421"/>
        <end position="439"/>
    </location>
</feature>
<dbReference type="eggNOG" id="ENOG502RYMZ">
    <property type="taxonomic scope" value="Eukaryota"/>
</dbReference>
<dbReference type="InParanoid" id="F0XT45"/>
<gene>
    <name evidence="3" type="ORF">CMQ_5696</name>
</gene>
<dbReference type="InterPro" id="IPR002656">
    <property type="entry name" value="Acyl_transf_3_dom"/>
</dbReference>
<accession>F0XT45</accession>